<feature type="compositionally biased region" description="Basic and acidic residues" evidence="1">
    <location>
        <begin position="1"/>
        <end position="18"/>
    </location>
</feature>
<reference evidence="2 3" key="1">
    <citation type="submission" date="2018-04" db="EMBL/GenBank/DDBJ databases">
        <title>Pedobacter chongqingensis sp. nov., isolated from a rottenly hemp rope.</title>
        <authorList>
            <person name="Cai Y."/>
        </authorList>
    </citation>
    <scope>NUCLEOTIDE SEQUENCE [LARGE SCALE GENOMIC DNA]</scope>
    <source>
        <strain evidence="2 3">FJ4-8</strain>
    </source>
</reference>
<proteinExistence type="predicted"/>
<sequence>MISQEEKKIVPGHEHGVDTDTESSVTFENEEDAKKHFGVARERLLNVSQWREISKAGPSDFQIVDNAGNEVTRPVREGDYFKIDIPAPGSDSGDGYDWVHIVQILEEKTPEKGFELTAMKVKPSKNPLKKNDNTSHFFDDKASSTFVVKREGLKITAVVHGRNENPNTETENLADKIRNAVIALGAMLGFSKAQWKSLVEGIVEK</sequence>
<name>A0A2U2PKE7_9SPHI</name>
<gene>
    <name evidence="2" type="ORF">DDR33_05090</name>
</gene>
<dbReference type="OrthoDB" id="947646at2"/>
<keyword evidence="3" id="KW-1185">Reference proteome</keyword>
<accession>A0A2U2PKE7</accession>
<organism evidence="2 3">
    <name type="scientific">Pararcticibacter amylolyticus</name>
    <dbReference type="NCBI Taxonomy" id="2173175"/>
    <lineage>
        <taxon>Bacteria</taxon>
        <taxon>Pseudomonadati</taxon>
        <taxon>Bacteroidota</taxon>
        <taxon>Sphingobacteriia</taxon>
        <taxon>Sphingobacteriales</taxon>
        <taxon>Sphingobacteriaceae</taxon>
        <taxon>Pararcticibacter</taxon>
    </lineage>
</organism>
<protein>
    <submittedName>
        <fullName evidence="2">Uncharacterized protein</fullName>
    </submittedName>
</protein>
<evidence type="ECO:0000313" key="3">
    <source>
        <dbReference type="Proteomes" id="UP000245647"/>
    </source>
</evidence>
<evidence type="ECO:0000313" key="2">
    <source>
        <dbReference type="EMBL" id="PWG81742.1"/>
    </source>
</evidence>
<comment type="caution">
    <text evidence="2">The sequence shown here is derived from an EMBL/GenBank/DDBJ whole genome shotgun (WGS) entry which is preliminary data.</text>
</comment>
<dbReference type="AlphaFoldDB" id="A0A2U2PKE7"/>
<evidence type="ECO:0000256" key="1">
    <source>
        <dbReference type="SAM" id="MobiDB-lite"/>
    </source>
</evidence>
<feature type="region of interest" description="Disordered" evidence="1">
    <location>
        <begin position="1"/>
        <end position="25"/>
    </location>
</feature>
<dbReference type="Proteomes" id="UP000245647">
    <property type="component" value="Unassembled WGS sequence"/>
</dbReference>
<dbReference type="EMBL" id="QEAS01000003">
    <property type="protein sequence ID" value="PWG81742.1"/>
    <property type="molecule type" value="Genomic_DNA"/>
</dbReference>
<dbReference type="RefSeq" id="WP_109414687.1">
    <property type="nucleotide sequence ID" value="NZ_QEAS01000003.1"/>
</dbReference>